<dbReference type="GO" id="GO:0055085">
    <property type="term" value="P:transmembrane transport"/>
    <property type="evidence" value="ECO:0007669"/>
    <property type="project" value="InterPro"/>
</dbReference>
<dbReference type="InterPro" id="IPR000515">
    <property type="entry name" value="MetI-like"/>
</dbReference>
<evidence type="ECO:0000313" key="9">
    <source>
        <dbReference type="EMBL" id="RED55029.1"/>
    </source>
</evidence>
<comment type="caution">
    <text evidence="9">The sequence shown here is derived from an EMBL/GenBank/DDBJ whole genome shotgun (WGS) entry which is preliminary data.</text>
</comment>
<proteinExistence type="inferred from homology"/>
<evidence type="ECO:0000256" key="2">
    <source>
        <dbReference type="ARBA" id="ARBA00022448"/>
    </source>
</evidence>
<gene>
    <name evidence="9" type="ORF">DFP98_14537</name>
</gene>
<dbReference type="EMBL" id="QRDZ01000045">
    <property type="protein sequence ID" value="RED55029.1"/>
    <property type="molecule type" value="Genomic_DNA"/>
</dbReference>
<keyword evidence="6 7" id="KW-0472">Membrane</keyword>
<evidence type="ECO:0000313" key="10">
    <source>
        <dbReference type="Proteomes" id="UP000256977"/>
    </source>
</evidence>
<dbReference type="SUPFAM" id="SSF161098">
    <property type="entry name" value="MetI-like"/>
    <property type="match status" value="1"/>
</dbReference>
<keyword evidence="10" id="KW-1185">Reference proteome</keyword>
<dbReference type="PANTHER" id="PTHR43386">
    <property type="entry name" value="OLIGOPEPTIDE TRANSPORT SYSTEM PERMEASE PROTEIN APPC"/>
    <property type="match status" value="1"/>
</dbReference>
<reference evidence="9 10" key="1">
    <citation type="submission" date="2018-07" db="EMBL/GenBank/DDBJ databases">
        <title>Genomic Encyclopedia of Type Strains, Phase III (KMG-III): the genomes of soil and plant-associated and newly described type strains.</title>
        <authorList>
            <person name="Whitman W."/>
        </authorList>
    </citation>
    <scope>NUCLEOTIDE SEQUENCE [LARGE SCALE GENOMIC DNA]</scope>
    <source>
        <strain evidence="9 10">CECT 7287</strain>
    </source>
</reference>
<dbReference type="Pfam" id="PF12911">
    <property type="entry name" value="OppC_N"/>
    <property type="match status" value="1"/>
</dbReference>
<dbReference type="InterPro" id="IPR035906">
    <property type="entry name" value="MetI-like_sf"/>
</dbReference>
<dbReference type="PROSITE" id="PS50928">
    <property type="entry name" value="ABC_TM1"/>
    <property type="match status" value="1"/>
</dbReference>
<dbReference type="Gene3D" id="1.10.3720.10">
    <property type="entry name" value="MetI-like"/>
    <property type="match status" value="1"/>
</dbReference>
<dbReference type="CDD" id="cd06261">
    <property type="entry name" value="TM_PBP2"/>
    <property type="match status" value="1"/>
</dbReference>
<feature type="transmembrane region" description="Helical" evidence="7">
    <location>
        <begin position="32"/>
        <end position="56"/>
    </location>
</feature>
<evidence type="ECO:0000256" key="7">
    <source>
        <dbReference type="RuleBase" id="RU363032"/>
    </source>
</evidence>
<evidence type="ECO:0000256" key="4">
    <source>
        <dbReference type="ARBA" id="ARBA00022692"/>
    </source>
</evidence>
<dbReference type="PANTHER" id="PTHR43386:SF6">
    <property type="entry name" value="ABC TRANSPORTER PERMEASE PROTEIN"/>
    <property type="match status" value="1"/>
</dbReference>
<accession>A0A3D9I070</accession>
<dbReference type="InterPro" id="IPR025966">
    <property type="entry name" value="OppC_N"/>
</dbReference>
<dbReference type="Proteomes" id="UP000256977">
    <property type="component" value="Unassembled WGS sequence"/>
</dbReference>
<dbReference type="OrthoDB" id="9797472at2"/>
<dbReference type="Pfam" id="PF00528">
    <property type="entry name" value="BPD_transp_1"/>
    <property type="match status" value="1"/>
</dbReference>
<keyword evidence="3" id="KW-1003">Cell membrane</keyword>
<sequence length="301" mass="32782">MAQEMAKENIAAMSKRLKKEQRALRLRRFRSNYGLTIGAVLFVLFVLIAAVGPLLMPFDPYAMKVTERLQAPSGTHLLGTDEFGRDLLTRIVYGARVSMSIGLVVALLSSLLGLVIGIYASYYKTLDHILMRICDGLIAIPGVLLAIALMAALGASSINVIIALTIVFTPNIARVVRSSALVVREQTYIEAMHAQGASDSRILWKHIAINTLSPLLVQATFVFAEAIISEAALSFLGAGIPAPEASWGNILHAGKLVIYKAWWMVVFPGVFIILSVLGLNLLGDGLRDFLDPRVKLRQKKS</sequence>
<feature type="domain" description="ABC transmembrane type-1" evidence="8">
    <location>
        <begin position="95"/>
        <end position="283"/>
    </location>
</feature>
<feature type="transmembrane region" description="Helical" evidence="7">
    <location>
        <begin position="261"/>
        <end position="283"/>
    </location>
</feature>
<evidence type="ECO:0000256" key="3">
    <source>
        <dbReference type="ARBA" id="ARBA00022475"/>
    </source>
</evidence>
<keyword evidence="4 7" id="KW-0812">Transmembrane</keyword>
<keyword evidence="2 7" id="KW-0813">Transport</keyword>
<comment type="subcellular location">
    <subcellularLocation>
        <location evidence="1 7">Cell membrane</location>
        <topology evidence="1 7">Multi-pass membrane protein</topology>
    </subcellularLocation>
</comment>
<dbReference type="AlphaFoldDB" id="A0A3D9I070"/>
<feature type="transmembrane region" description="Helical" evidence="7">
    <location>
        <begin position="97"/>
        <end position="122"/>
    </location>
</feature>
<comment type="similarity">
    <text evidence="7">Belongs to the binding-protein-dependent transport system permease family.</text>
</comment>
<feature type="transmembrane region" description="Helical" evidence="7">
    <location>
        <begin position="129"/>
        <end position="152"/>
    </location>
</feature>
<evidence type="ECO:0000259" key="8">
    <source>
        <dbReference type="PROSITE" id="PS50928"/>
    </source>
</evidence>
<dbReference type="RefSeq" id="WP_116065328.1">
    <property type="nucleotide sequence ID" value="NZ_QRDZ01000045.1"/>
</dbReference>
<dbReference type="GO" id="GO:0005886">
    <property type="term" value="C:plasma membrane"/>
    <property type="evidence" value="ECO:0007669"/>
    <property type="project" value="UniProtKB-SubCell"/>
</dbReference>
<keyword evidence="5 7" id="KW-1133">Transmembrane helix</keyword>
<organism evidence="9 10">
    <name type="scientific">Cohnella phaseoli</name>
    <dbReference type="NCBI Taxonomy" id="456490"/>
    <lineage>
        <taxon>Bacteria</taxon>
        <taxon>Bacillati</taxon>
        <taxon>Bacillota</taxon>
        <taxon>Bacilli</taxon>
        <taxon>Bacillales</taxon>
        <taxon>Paenibacillaceae</taxon>
        <taxon>Cohnella</taxon>
    </lineage>
</organism>
<dbReference type="InterPro" id="IPR050366">
    <property type="entry name" value="BP-dependent_transpt_permease"/>
</dbReference>
<evidence type="ECO:0000256" key="5">
    <source>
        <dbReference type="ARBA" id="ARBA00022989"/>
    </source>
</evidence>
<evidence type="ECO:0000256" key="6">
    <source>
        <dbReference type="ARBA" id="ARBA00023136"/>
    </source>
</evidence>
<name>A0A3D9I070_9BACL</name>
<protein>
    <submittedName>
        <fullName evidence="9">Peptide/nickel transport system permease protein</fullName>
    </submittedName>
</protein>
<evidence type="ECO:0000256" key="1">
    <source>
        <dbReference type="ARBA" id="ARBA00004651"/>
    </source>
</evidence>